<dbReference type="PANTHER" id="PTHR30386">
    <property type="entry name" value="MEMBRANE FUSION SUBUNIT OF EMRAB-TOLC MULTIDRUG EFFLUX PUMP"/>
    <property type="match status" value="1"/>
</dbReference>
<dbReference type="Gene3D" id="2.40.50.100">
    <property type="match status" value="1"/>
</dbReference>
<dbReference type="NCBIfam" id="TIGR01843">
    <property type="entry name" value="type_I_hlyD"/>
    <property type="match status" value="1"/>
</dbReference>
<dbReference type="Proteomes" id="UP000033411">
    <property type="component" value="Unassembled WGS sequence"/>
</dbReference>
<keyword evidence="3 9" id="KW-0813">Transport</keyword>
<evidence type="ECO:0000256" key="5">
    <source>
        <dbReference type="ARBA" id="ARBA00022519"/>
    </source>
</evidence>
<feature type="domain" description="AprE-like long alpha-helical hairpin" evidence="11">
    <location>
        <begin position="125"/>
        <end position="301"/>
    </location>
</feature>
<evidence type="ECO:0000256" key="2">
    <source>
        <dbReference type="ARBA" id="ARBA00009477"/>
    </source>
</evidence>
<evidence type="ECO:0000256" key="7">
    <source>
        <dbReference type="ARBA" id="ARBA00022989"/>
    </source>
</evidence>
<dbReference type="Gene3D" id="2.40.30.170">
    <property type="match status" value="1"/>
</dbReference>
<dbReference type="Pfam" id="PF25994">
    <property type="entry name" value="HH_AprE"/>
    <property type="match status" value="1"/>
</dbReference>
<proteinExistence type="inferred from homology"/>
<dbReference type="PATRIC" id="fig|1293439.3.peg.1187"/>
<keyword evidence="7" id="KW-1133">Transmembrane helix</keyword>
<name>A0A0F5QCZ2_9HYPH</name>
<evidence type="ECO:0000256" key="1">
    <source>
        <dbReference type="ARBA" id="ARBA00004377"/>
    </source>
</evidence>
<sequence length="464" mass="50106">MSAQPKIVRPAKATKVPKLILVKPAAQAAVMDFQTDAIALEERKPPITARLTLYLVATAIGCGIWWASVSNIDEIVVAPGKLTTSEPTLVMQPFETSIIRTISVKSGDIVHKGQLLATLDPTFASADSGQLQAKLAGFKAQIDRIKAELAGTRYVAPAGASSEAQMQGQLAAQRYAAYQAKLADFDAQIAHVNATLEASKAQEAMLDKRLTGLQEIQTMHETLADAGNGSRLNFMQSRDLSLDIQVTLTQVRGQYAEAVQQLEQTRAERQNYIEDYRRLAMEALVDLEDKQAGAGEELRKVNLRSSMSELVAPADAAVLEVAQRSVASVVQPAEPLITLVPLNVPLEVEVTVASNDIGHLAIGDAARIKFDAFPFQEHGTIEGKVISISENSFAKPADANPAGGAAFYRVRIALGEDQLKQVPATFRLLPGMTVSAEIHAGERSVISYFLYPLIRGLDESLREP</sequence>
<keyword evidence="8" id="KW-0472">Membrane</keyword>
<dbReference type="AlphaFoldDB" id="A0A0F5QCZ2"/>
<reference evidence="13 14" key="1">
    <citation type="submission" date="2015-03" db="EMBL/GenBank/DDBJ databases">
        <authorList>
            <person name="Lepp D."/>
            <person name="Hassan Y.I."/>
            <person name="Li X.-Z."/>
            <person name="Zhou T."/>
        </authorList>
    </citation>
    <scope>NUCLEOTIDE SEQUENCE [LARGE SCALE GENOMIC DNA]</scope>
    <source>
        <strain evidence="13 14">E84</strain>
    </source>
</reference>
<dbReference type="PRINTS" id="PR01490">
    <property type="entry name" value="RTXTOXIND"/>
</dbReference>
<evidence type="ECO:0000259" key="12">
    <source>
        <dbReference type="Pfam" id="PF26002"/>
    </source>
</evidence>
<dbReference type="InterPro" id="IPR010129">
    <property type="entry name" value="T1SS_HlyD"/>
</dbReference>
<keyword evidence="14" id="KW-1185">Reference proteome</keyword>
<feature type="domain" description="AprE-like beta-barrel" evidence="12">
    <location>
        <begin position="346"/>
        <end position="440"/>
    </location>
</feature>
<dbReference type="SUPFAM" id="SSF111369">
    <property type="entry name" value="HlyD-like secretion proteins"/>
    <property type="match status" value="1"/>
</dbReference>
<evidence type="ECO:0000256" key="4">
    <source>
        <dbReference type="ARBA" id="ARBA00022475"/>
    </source>
</evidence>
<evidence type="ECO:0000259" key="11">
    <source>
        <dbReference type="Pfam" id="PF25994"/>
    </source>
</evidence>
<dbReference type="GO" id="GO:0015031">
    <property type="term" value="P:protein transport"/>
    <property type="evidence" value="ECO:0007669"/>
    <property type="project" value="InterPro"/>
</dbReference>
<comment type="caution">
    <text evidence="13">The sequence shown here is derived from an EMBL/GenBank/DDBJ whole genome shotgun (WGS) entry which is preliminary data.</text>
</comment>
<gene>
    <name evidence="13" type="ORF">WH87_08085</name>
</gene>
<evidence type="ECO:0000256" key="10">
    <source>
        <dbReference type="SAM" id="Coils"/>
    </source>
</evidence>
<evidence type="ECO:0000256" key="6">
    <source>
        <dbReference type="ARBA" id="ARBA00022692"/>
    </source>
</evidence>
<evidence type="ECO:0000313" key="13">
    <source>
        <dbReference type="EMBL" id="KKC38835.1"/>
    </source>
</evidence>
<evidence type="ECO:0000256" key="9">
    <source>
        <dbReference type="RuleBase" id="RU365093"/>
    </source>
</evidence>
<accession>A0A0F5QCZ2</accession>
<dbReference type="InterPro" id="IPR058982">
    <property type="entry name" value="Beta-barrel_AprE"/>
</dbReference>
<feature type="coiled-coil region" evidence="10">
    <location>
        <begin position="248"/>
        <end position="282"/>
    </location>
</feature>
<dbReference type="InterPro" id="IPR050739">
    <property type="entry name" value="MFP"/>
</dbReference>
<dbReference type="PANTHER" id="PTHR30386:SF26">
    <property type="entry name" value="TRANSPORT PROTEIN COMB"/>
    <property type="match status" value="1"/>
</dbReference>
<dbReference type="InterPro" id="IPR058781">
    <property type="entry name" value="HH_AprE-like"/>
</dbReference>
<dbReference type="STRING" id="1293439.WH87_08085"/>
<evidence type="ECO:0000313" key="14">
    <source>
        <dbReference type="Proteomes" id="UP000033411"/>
    </source>
</evidence>
<protein>
    <recommendedName>
        <fullName evidence="9">Membrane fusion protein (MFP) family protein</fullName>
    </recommendedName>
</protein>
<keyword evidence="5 9" id="KW-0997">Cell inner membrane</keyword>
<keyword evidence="4 9" id="KW-1003">Cell membrane</keyword>
<comment type="subcellular location">
    <subcellularLocation>
        <location evidence="1 9">Cell inner membrane</location>
        <topology evidence="1 9">Single-pass membrane protein</topology>
    </subcellularLocation>
</comment>
<organism evidence="13 14">
    <name type="scientific">Devosia epidermidihirudinis</name>
    <dbReference type="NCBI Taxonomy" id="1293439"/>
    <lineage>
        <taxon>Bacteria</taxon>
        <taxon>Pseudomonadati</taxon>
        <taxon>Pseudomonadota</taxon>
        <taxon>Alphaproteobacteria</taxon>
        <taxon>Hyphomicrobiales</taxon>
        <taxon>Devosiaceae</taxon>
        <taxon>Devosia</taxon>
    </lineage>
</organism>
<evidence type="ECO:0000256" key="3">
    <source>
        <dbReference type="ARBA" id="ARBA00022448"/>
    </source>
</evidence>
<keyword evidence="6" id="KW-0812">Transmembrane</keyword>
<dbReference type="Gene3D" id="1.10.287.470">
    <property type="entry name" value="Helix hairpin bin"/>
    <property type="match status" value="1"/>
</dbReference>
<dbReference type="Pfam" id="PF26002">
    <property type="entry name" value="Beta-barrel_AprE"/>
    <property type="match status" value="1"/>
</dbReference>
<dbReference type="GO" id="GO:0005886">
    <property type="term" value="C:plasma membrane"/>
    <property type="evidence" value="ECO:0007669"/>
    <property type="project" value="UniProtKB-SubCell"/>
</dbReference>
<evidence type="ECO:0000256" key="8">
    <source>
        <dbReference type="ARBA" id="ARBA00023136"/>
    </source>
</evidence>
<dbReference type="OrthoDB" id="9810980at2"/>
<dbReference type="EMBL" id="LANJ01000012">
    <property type="protein sequence ID" value="KKC38835.1"/>
    <property type="molecule type" value="Genomic_DNA"/>
</dbReference>
<comment type="similarity">
    <text evidence="2 9">Belongs to the membrane fusion protein (MFP) (TC 8.A.1) family.</text>
</comment>
<keyword evidence="10" id="KW-0175">Coiled coil</keyword>